<sequence>ISETQNSYNDFDEYMNYILSLHFENNSGFASLSIECGTNTLPVFGNGYKGVSGRERNDFENDNLPVFETAYKGISKDNIFEYNDFENEAKYDDFENEVVTGKIKNNKFEDNDSEDTTLSKFKKIYKGVVGDSEDESEDSPLKELYTEQTFTSFKLLEKSNTHSTQCVESMNRVIKLEANLENSLCQLQAGIKLRLKDEAKYARLQEFQNMNPTAGLSNITSTIFKSIDDMCKKTSLYSNELNNNMNKELNYDIDFIEDDYEEPQVLLNMALEDCSGRQEVNNQDAVKLDSKKAAYSRGLGLCKKALDVAIINSSNRSLEGLLQRFIDEQVSNQKNTQELSEQEFMISNPLQHKGKGRSSNKRCLLAIENHDTKNVCSNN</sequence>
<gene>
    <name evidence="1" type="ORF">DERYTH_LOCUS18015</name>
</gene>
<keyword evidence="2" id="KW-1185">Reference proteome</keyword>
<protein>
    <submittedName>
        <fullName evidence="1">13520_t:CDS:1</fullName>
    </submittedName>
</protein>
<dbReference type="AlphaFoldDB" id="A0A9N9J3V4"/>
<dbReference type="OrthoDB" id="2348750at2759"/>
<comment type="caution">
    <text evidence="1">The sequence shown here is derived from an EMBL/GenBank/DDBJ whole genome shotgun (WGS) entry which is preliminary data.</text>
</comment>
<proteinExistence type="predicted"/>
<evidence type="ECO:0000313" key="2">
    <source>
        <dbReference type="Proteomes" id="UP000789405"/>
    </source>
</evidence>
<organism evidence="1 2">
    <name type="scientific">Dentiscutata erythropus</name>
    <dbReference type="NCBI Taxonomy" id="1348616"/>
    <lineage>
        <taxon>Eukaryota</taxon>
        <taxon>Fungi</taxon>
        <taxon>Fungi incertae sedis</taxon>
        <taxon>Mucoromycota</taxon>
        <taxon>Glomeromycotina</taxon>
        <taxon>Glomeromycetes</taxon>
        <taxon>Diversisporales</taxon>
        <taxon>Gigasporaceae</taxon>
        <taxon>Dentiscutata</taxon>
    </lineage>
</organism>
<dbReference type="EMBL" id="CAJVPY010017714">
    <property type="protein sequence ID" value="CAG8763260.1"/>
    <property type="molecule type" value="Genomic_DNA"/>
</dbReference>
<evidence type="ECO:0000313" key="1">
    <source>
        <dbReference type="EMBL" id="CAG8763260.1"/>
    </source>
</evidence>
<dbReference type="Proteomes" id="UP000789405">
    <property type="component" value="Unassembled WGS sequence"/>
</dbReference>
<feature type="non-terminal residue" evidence="1">
    <location>
        <position position="379"/>
    </location>
</feature>
<accession>A0A9N9J3V4</accession>
<reference evidence="1" key="1">
    <citation type="submission" date="2021-06" db="EMBL/GenBank/DDBJ databases">
        <authorList>
            <person name="Kallberg Y."/>
            <person name="Tangrot J."/>
            <person name="Rosling A."/>
        </authorList>
    </citation>
    <scope>NUCLEOTIDE SEQUENCE</scope>
    <source>
        <strain evidence="1">MA453B</strain>
    </source>
</reference>
<name>A0A9N9J3V4_9GLOM</name>